<accession>A0A098VW58</accession>
<dbReference type="CDD" id="cd03339">
    <property type="entry name" value="TCP1_epsilon"/>
    <property type="match status" value="1"/>
</dbReference>
<dbReference type="SUPFAM" id="SSF52029">
    <property type="entry name" value="GroEL apical domain-like"/>
    <property type="match status" value="1"/>
</dbReference>
<sequence length="507" mass="55673">MSLVFDEFGRPFIILREQEQKSRLTGIQAQKILISPDGEVTVTNDGATILSQMQVEHQIAKLLVELSKSQDDEIGDGTTGVVESCESLLDMGIHPIRISEGFDRACAIAVERLEAISTDMPDLGRDLLINVAKTSLSSKIVSKCHDHFAAMAVDAILAVADIQRRDVDFDLIKVDGKVGGELADSMLIKGVVIDKEFSHPQMQKELTDVKIAILTCPFEPPKPKTKHKLDITSPEEYFQLQQYERDTFETMVQQVKASGATLVVCQWGFDDEANHLLLSSDLPAIRWVGGVSIELIAIASNGRIVPRFQELTPEKLGHAGRVREMPFGTTNDRVIVIEECANSRAISLFVRGGNKMIVEEAKRSLHDALCAVRNIIRDQRVVYGGGSAEIACSIAVAGAADKATGVDQYAMRAFADALDMIPMALAENSGLSPIDHLTTAKQRQLNDNNPYLGIDCLGKGTINMREQSVFDTLLAKRQQLHLATQLVKMVLKIDDVILHHPTADQGR</sequence>
<evidence type="ECO:0000256" key="5">
    <source>
        <dbReference type="ARBA" id="ARBA00022490"/>
    </source>
</evidence>
<dbReference type="InterPro" id="IPR027410">
    <property type="entry name" value="TCP-1-like_intermed_sf"/>
</dbReference>
<keyword evidence="8 11" id="KW-0143">Chaperone</keyword>
<gene>
    <name evidence="12" type="ORF">DI09_10p110</name>
</gene>
<dbReference type="RefSeq" id="XP_013239541.1">
    <property type="nucleotide sequence ID" value="XM_013384087.1"/>
</dbReference>
<dbReference type="NCBIfam" id="TIGR02343">
    <property type="entry name" value="chap_CCT_epsi"/>
    <property type="match status" value="1"/>
</dbReference>
<dbReference type="Proteomes" id="UP000029725">
    <property type="component" value="Unassembled WGS sequence"/>
</dbReference>
<dbReference type="GO" id="GO:0140662">
    <property type="term" value="F:ATP-dependent protein folding chaperone"/>
    <property type="evidence" value="ECO:0007669"/>
    <property type="project" value="InterPro"/>
</dbReference>
<evidence type="ECO:0000313" key="12">
    <source>
        <dbReference type="EMBL" id="KGG53114.1"/>
    </source>
</evidence>
<evidence type="ECO:0000313" key="13">
    <source>
        <dbReference type="Proteomes" id="UP000029725"/>
    </source>
</evidence>
<dbReference type="FunFam" id="3.50.7.10:FF:000003">
    <property type="entry name" value="T-complex protein 1 subunit epsilon"/>
    <property type="match status" value="1"/>
</dbReference>
<dbReference type="PROSITE" id="PS00751">
    <property type="entry name" value="TCP1_2"/>
    <property type="match status" value="1"/>
</dbReference>
<evidence type="ECO:0000256" key="4">
    <source>
        <dbReference type="ARBA" id="ARBA00011381"/>
    </source>
</evidence>
<comment type="subunit">
    <text evidence="4">Component of the T-complex protein 1 (TCP1) complex.</text>
</comment>
<dbReference type="PRINTS" id="PR00304">
    <property type="entry name" value="TCOMPLEXTCP1"/>
</dbReference>
<dbReference type="PROSITE" id="PS00995">
    <property type="entry name" value="TCP1_3"/>
    <property type="match status" value="1"/>
</dbReference>
<dbReference type="Gene3D" id="3.30.260.10">
    <property type="entry name" value="TCP-1-like chaperonin intermediate domain"/>
    <property type="match status" value="1"/>
</dbReference>
<dbReference type="InterPro" id="IPR027413">
    <property type="entry name" value="GROEL-like_equatorial_sf"/>
</dbReference>
<dbReference type="InterPro" id="IPR002194">
    <property type="entry name" value="Chaperonin_TCP-1_CS"/>
</dbReference>
<dbReference type="Gene3D" id="3.50.7.10">
    <property type="entry name" value="GroEL"/>
    <property type="match status" value="1"/>
</dbReference>
<keyword evidence="6 11" id="KW-0547">Nucleotide-binding</keyword>
<dbReference type="GeneID" id="25257965"/>
<dbReference type="InterPro" id="IPR053374">
    <property type="entry name" value="TCP-1_chaperonin"/>
</dbReference>
<dbReference type="SUPFAM" id="SSF48592">
    <property type="entry name" value="GroEL equatorial domain-like"/>
    <property type="match status" value="1"/>
</dbReference>
<comment type="subcellular location">
    <subcellularLocation>
        <location evidence="2">Cytoplasm</location>
    </subcellularLocation>
</comment>
<evidence type="ECO:0000256" key="1">
    <source>
        <dbReference type="ARBA" id="ARBA00002912"/>
    </source>
</evidence>
<reference evidence="12 13" key="1">
    <citation type="submission" date="2014-04" db="EMBL/GenBank/DDBJ databases">
        <title>A new species of microsporidia sheds light on the evolution of extreme parasitism.</title>
        <authorList>
            <person name="Haag K.L."/>
            <person name="James T.Y."/>
            <person name="Larsson R."/>
            <person name="Schaer T.M."/>
            <person name="Refardt D."/>
            <person name="Pombert J.-F."/>
            <person name="Ebert D."/>
        </authorList>
    </citation>
    <scope>NUCLEOTIDE SEQUENCE [LARGE SCALE GENOMIC DNA]</scope>
    <source>
        <strain evidence="12 13">UGP3</strain>
        <tissue evidence="12">Spores</tissue>
    </source>
</reference>
<dbReference type="Gene3D" id="1.10.560.10">
    <property type="entry name" value="GroEL-like equatorial domain"/>
    <property type="match status" value="1"/>
</dbReference>
<protein>
    <recommendedName>
        <fullName evidence="9">T-complex protein 1 subunit epsilon</fullName>
    </recommendedName>
    <alternativeName>
        <fullName evidence="10">CCT-epsilon</fullName>
    </alternativeName>
</protein>
<dbReference type="InterPro" id="IPR027409">
    <property type="entry name" value="GroEL-like_apical_dom_sf"/>
</dbReference>
<evidence type="ECO:0000256" key="8">
    <source>
        <dbReference type="ARBA" id="ARBA00023186"/>
    </source>
</evidence>
<evidence type="ECO:0000256" key="3">
    <source>
        <dbReference type="ARBA" id="ARBA00008020"/>
    </source>
</evidence>
<evidence type="ECO:0000256" key="11">
    <source>
        <dbReference type="RuleBase" id="RU004187"/>
    </source>
</evidence>
<comment type="function">
    <text evidence="1">Molecular chaperone; assists the folding of proteins upon ATP hydrolysis.</text>
</comment>
<dbReference type="InterPro" id="IPR002423">
    <property type="entry name" value="Cpn60/GroEL/TCP-1"/>
</dbReference>
<dbReference type="GO" id="GO:0005524">
    <property type="term" value="F:ATP binding"/>
    <property type="evidence" value="ECO:0007669"/>
    <property type="project" value="UniProtKB-KW"/>
</dbReference>
<dbReference type="GO" id="GO:0051082">
    <property type="term" value="F:unfolded protein binding"/>
    <property type="evidence" value="ECO:0007669"/>
    <property type="project" value="InterPro"/>
</dbReference>
<keyword evidence="7 11" id="KW-0067">ATP-binding</keyword>
<dbReference type="NCBIfam" id="NF041083">
    <property type="entry name" value="thermosome_beta"/>
    <property type="match status" value="1"/>
</dbReference>
<evidence type="ECO:0000256" key="7">
    <source>
        <dbReference type="ARBA" id="ARBA00022840"/>
    </source>
</evidence>
<evidence type="ECO:0000256" key="2">
    <source>
        <dbReference type="ARBA" id="ARBA00004496"/>
    </source>
</evidence>
<dbReference type="InterPro" id="IPR017998">
    <property type="entry name" value="Chaperone_TCP-1"/>
</dbReference>
<dbReference type="Pfam" id="PF00118">
    <property type="entry name" value="Cpn60_TCP1"/>
    <property type="match status" value="1"/>
</dbReference>
<evidence type="ECO:0000256" key="10">
    <source>
        <dbReference type="ARBA" id="ARBA00033325"/>
    </source>
</evidence>
<dbReference type="PANTHER" id="PTHR11353">
    <property type="entry name" value="CHAPERONIN"/>
    <property type="match status" value="1"/>
</dbReference>
<dbReference type="SUPFAM" id="SSF54849">
    <property type="entry name" value="GroEL-intermediate domain like"/>
    <property type="match status" value="1"/>
</dbReference>
<dbReference type="VEuPathDB" id="MicrosporidiaDB:DI09_10p110"/>
<evidence type="ECO:0000256" key="6">
    <source>
        <dbReference type="ARBA" id="ARBA00022741"/>
    </source>
</evidence>
<dbReference type="InterPro" id="IPR012718">
    <property type="entry name" value="Chap_CCT_epsi"/>
</dbReference>
<comment type="similarity">
    <text evidence="3 11">Belongs to the TCP-1 chaperonin family.</text>
</comment>
<organism evidence="12 13">
    <name type="scientific">Mitosporidium daphniae</name>
    <dbReference type="NCBI Taxonomy" id="1485682"/>
    <lineage>
        <taxon>Eukaryota</taxon>
        <taxon>Fungi</taxon>
        <taxon>Fungi incertae sedis</taxon>
        <taxon>Microsporidia</taxon>
        <taxon>Mitosporidium</taxon>
    </lineage>
</organism>
<evidence type="ECO:0000256" key="9">
    <source>
        <dbReference type="ARBA" id="ARBA00024086"/>
    </source>
</evidence>
<dbReference type="GO" id="GO:0016887">
    <property type="term" value="F:ATP hydrolysis activity"/>
    <property type="evidence" value="ECO:0007669"/>
    <property type="project" value="InterPro"/>
</dbReference>
<keyword evidence="13" id="KW-1185">Reference proteome</keyword>
<dbReference type="OrthoDB" id="10248520at2759"/>
<dbReference type="HOGENOM" id="CLU_008891_7_2_1"/>
<keyword evidence="5" id="KW-0963">Cytoplasm</keyword>
<dbReference type="AlphaFoldDB" id="A0A098VW58"/>
<proteinExistence type="inferred from homology"/>
<comment type="caution">
    <text evidence="12">The sequence shown here is derived from an EMBL/GenBank/DDBJ whole genome shotgun (WGS) entry which is preliminary data.</text>
</comment>
<name>A0A098VW58_9MICR</name>
<dbReference type="EMBL" id="JMKJ01000011">
    <property type="protein sequence ID" value="KGG53114.1"/>
    <property type="molecule type" value="Genomic_DNA"/>
</dbReference>
<dbReference type="FunFam" id="1.10.560.10:FF:000049">
    <property type="entry name" value="T-complex protein 1 subunitTheta, putative"/>
    <property type="match status" value="1"/>
</dbReference>
<dbReference type="GO" id="GO:0005832">
    <property type="term" value="C:chaperonin-containing T-complex"/>
    <property type="evidence" value="ECO:0007669"/>
    <property type="project" value="UniProtKB-ARBA"/>
</dbReference>